<dbReference type="Pfam" id="PF11709">
    <property type="entry name" value="Mit_ribos_Mrp51"/>
    <property type="match status" value="1"/>
</dbReference>
<evidence type="ECO:0000256" key="1">
    <source>
        <dbReference type="SAM" id="Coils"/>
    </source>
</evidence>
<dbReference type="OrthoDB" id="2735536at2759"/>
<dbReference type="AlphaFoldDB" id="A0A9P6FPA8"/>
<accession>A0A9P6FPA8</accession>
<comment type="caution">
    <text evidence="2">The sequence shown here is derived from an EMBL/GenBank/DDBJ whole genome shotgun (WGS) entry which is preliminary data.</text>
</comment>
<feature type="coiled-coil region" evidence="1">
    <location>
        <begin position="105"/>
        <end position="132"/>
    </location>
</feature>
<organism evidence="2 3">
    <name type="scientific">Lunasporangiospora selenospora</name>
    <dbReference type="NCBI Taxonomy" id="979761"/>
    <lineage>
        <taxon>Eukaryota</taxon>
        <taxon>Fungi</taxon>
        <taxon>Fungi incertae sedis</taxon>
        <taxon>Mucoromycota</taxon>
        <taxon>Mortierellomycotina</taxon>
        <taxon>Mortierellomycetes</taxon>
        <taxon>Mortierellales</taxon>
        <taxon>Mortierellaceae</taxon>
        <taxon>Lunasporangiospora</taxon>
    </lineage>
</organism>
<keyword evidence="3" id="KW-1185">Reference proteome</keyword>
<dbReference type="EMBL" id="JAABOA010003022">
    <property type="protein sequence ID" value="KAF9579127.1"/>
    <property type="molecule type" value="Genomic_DNA"/>
</dbReference>
<sequence length="312" mass="34845">MERSFSHLLRTSRLASFDRKIPQIYATTKKAKAIGDWGMKRNLPTVFKSHFLYIRELDTAEHQTPFDSAAADYLFLQRWKENFPRSRPPTAQPVTVKKDLASLTDEQYKKLLQQAKNRRQEWREALAKNEVRSDDYLEFMNVTKQSKNSSIDSVYSLPSVDSPFSAGRSGPSPDSRTKVGPTYGFFEPSTPTIVQGRTLGRTKSSQLVGVSGVIANLPYTSGPHFQNVSKALQPYYVQSAELEADGYPNVVLSYTPPMGGNWLSPGVISRGDMYAYSTNRSRQTPTGGVAGRKAISRVQGILDAHDKSPTRP</sequence>
<reference evidence="2" key="1">
    <citation type="journal article" date="2020" name="Fungal Divers.">
        <title>Resolving the Mortierellaceae phylogeny through synthesis of multi-gene phylogenetics and phylogenomics.</title>
        <authorList>
            <person name="Vandepol N."/>
            <person name="Liber J."/>
            <person name="Desiro A."/>
            <person name="Na H."/>
            <person name="Kennedy M."/>
            <person name="Barry K."/>
            <person name="Grigoriev I.V."/>
            <person name="Miller A.N."/>
            <person name="O'Donnell K."/>
            <person name="Stajich J.E."/>
            <person name="Bonito G."/>
        </authorList>
    </citation>
    <scope>NUCLEOTIDE SEQUENCE</scope>
    <source>
        <strain evidence="2">KOD1015</strain>
    </source>
</reference>
<gene>
    <name evidence="2" type="ORF">BGW38_004750</name>
</gene>
<name>A0A9P6FPA8_9FUNG</name>
<protein>
    <submittedName>
        <fullName evidence="2">Uncharacterized protein</fullName>
    </submittedName>
</protein>
<evidence type="ECO:0000313" key="3">
    <source>
        <dbReference type="Proteomes" id="UP000780801"/>
    </source>
</evidence>
<dbReference type="Proteomes" id="UP000780801">
    <property type="component" value="Unassembled WGS sequence"/>
</dbReference>
<dbReference type="InterPro" id="IPR016712">
    <property type="entry name" value="Rbsml_bS1m-like"/>
</dbReference>
<dbReference type="PANTHER" id="PTHR28058">
    <property type="entry name" value="37S RIBOSOMAL PROTEIN MRP51, MITOCHONDRIAL"/>
    <property type="match status" value="1"/>
</dbReference>
<evidence type="ECO:0000313" key="2">
    <source>
        <dbReference type="EMBL" id="KAF9579127.1"/>
    </source>
</evidence>
<proteinExistence type="predicted"/>
<keyword evidence="1" id="KW-0175">Coiled coil</keyword>
<dbReference type="PANTHER" id="PTHR28058:SF1">
    <property type="entry name" value="SMALL RIBOSOMAL SUBUNIT PROTEIN BS1M"/>
    <property type="match status" value="1"/>
</dbReference>